<dbReference type="RefSeq" id="WP_114208210.1">
    <property type="nucleotide sequence ID" value="NZ_CP030840.1"/>
</dbReference>
<evidence type="ECO:0000259" key="3">
    <source>
        <dbReference type="Pfam" id="PF16640"/>
    </source>
</evidence>
<keyword evidence="6" id="KW-1185">Reference proteome</keyword>
<evidence type="ECO:0000256" key="1">
    <source>
        <dbReference type="SAM" id="SignalP"/>
    </source>
</evidence>
<dbReference type="KEGG" id="abas:ACPOL_3862"/>
<accession>A0A2Z5G214</accession>
<dbReference type="EMBL" id="CP030840">
    <property type="protein sequence ID" value="AXC13141.1"/>
    <property type="molecule type" value="Genomic_DNA"/>
</dbReference>
<protein>
    <submittedName>
        <fullName evidence="5">Cell surface protein</fullName>
    </submittedName>
</protein>
<dbReference type="InterPro" id="IPR057708">
    <property type="entry name" value="DUF7948"/>
</dbReference>
<keyword evidence="1" id="KW-0732">Signal</keyword>
<dbReference type="Proteomes" id="UP000253606">
    <property type="component" value="Chromosome"/>
</dbReference>
<dbReference type="PANTHER" id="PTHR35580">
    <property type="entry name" value="CELL SURFACE GLYCOPROTEIN (S-LAYER PROTEIN)-LIKE PROTEIN"/>
    <property type="match status" value="1"/>
</dbReference>
<proteinExistence type="predicted"/>
<evidence type="ECO:0000259" key="4">
    <source>
        <dbReference type="Pfam" id="PF25778"/>
    </source>
</evidence>
<sequence>MKTLTSCAAALLALGQFAASAQISSSSAFASQPTQNSKPSALNPAVTANFAKLPLSFEANQGQTDSQVRFVSRGQGYSLFLTNREAVLALHKNEPQPVHGRDGKPALSAKAGKTAVVRMELDGASDGLRVVGEEPLPGKSNYFIGSDSSKWHTNVPTYSRVKYTGVYPGIDLVYYGNQQQLEYDFVVAPNADPKQARLHFAGADKLKLNHDGDLEIIAKEGEIAFHKPVVYQMKDGQRQPVIGSFRLLAKNTVGFELGSYDRSRELVVDPVLAYSTYLGGTQAEYAEALAVDQDANVYVTGENYSTDFPLTKHPLEKTSTAVYLTKLNQTGTALDYSTYFVSDVYNTVSPTGLAVDAAGDAYLTGATGDGFPTTSGAFQTAYKRTDGNDTGFVAKVNSTGSALVYSTYLGGSGGHIKYENGYCQAIAVDAEGNAYVTGYTDSADFPVTKGAYQTTKKSELSAFVTKLNPEGTGLVYSTFLGGTSVAPLGEIPEDDGYAIVLNSAGEAYVGGSTVFTDFPTTANAFQTVKPSPGSSGSSGFVTKLNAAGSGLVFSTFLGGSNPVGTQNFGQPGDFVVGVAVDPQGNVFAVGEASSTDFPVTSNAIQSTAESTLDGFVTKLDPTGSALVYSTYLGGTSFTDGGLPLPGAVVAGVAVNKQGDAFVTGHTIATNFPVTSGAIQRHNLAASKKSTNAFLTEFDPGGSLLYSTYFGGNGKVPGYSDAYDGGDKAIAVALDSLGNAYIAGTTISSDFPVTPGAFQTQYQTSIDSDGIHTTFVAKFAFHKPTSTTLVGSSNPAVLGTTVKFTATATLVYGGTPVGDVSFSVDGPVVAHIPVDASGQAVFSTSTLSAGQHTITARFPEDTDSYSSSSATLVETITGGQVATPFFPRLGGTYHSGDKFAIEDSTPGATIYYTVDGTTPTAASTRYTSPILISTTTTIKAIAVVSGDTNSAVATATYTIVPAAVTTTTSLTSSTNPSTLGDAVTFTATVTAASGPTPTGAVTFKNDSVVLGTVPLTGGKASIRTSNLTVGGNTFAAIYTGNATDAASAATITQEVAQ</sequence>
<dbReference type="InterPro" id="IPR059177">
    <property type="entry name" value="GH29D-like_dom"/>
</dbReference>
<evidence type="ECO:0000259" key="2">
    <source>
        <dbReference type="Pfam" id="PF13290"/>
    </source>
</evidence>
<dbReference type="InterPro" id="IPR013783">
    <property type="entry name" value="Ig-like_fold"/>
</dbReference>
<reference evidence="5 6" key="1">
    <citation type="journal article" date="2018" name="Front. Microbiol.">
        <title>Hydrolytic Capabilities as a Key to Environmental Success: Chitinolytic and Cellulolytic Acidobacteria From Acidic Sub-arctic Soils and Boreal Peatlands.</title>
        <authorList>
            <person name="Belova S.E."/>
            <person name="Ravin N.V."/>
            <person name="Pankratov T.A."/>
            <person name="Rakitin A.L."/>
            <person name="Ivanova A.A."/>
            <person name="Beletsky A.V."/>
            <person name="Mardanov A.V."/>
            <person name="Sinninghe Damste J.S."/>
            <person name="Dedysh S.N."/>
        </authorList>
    </citation>
    <scope>NUCLEOTIDE SEQUENCE [LARGE SCALE GENOMIC DNA]</scope>
    <source>
        <strain evidence="5 6">SBC82</strain>
    </source>
</reference>
<gene>
    <name evidence="5" type="ORF">ACPOL_3862</name>
</gene>
<feature type="domain" description="Bacterial Ig-like" evidence="3">
    <location>
        <begin position="969"/>
        <end position="1054"/>
    </location>
</feature>
<dbReference type="Gene3D" id="2.60.40.10">
    <property type="entry name" value="Immunoglobulins"/>
    <property type="match status" value="2"/>
</dbReference>
<dbReference type="OrthoDB" id="127173at2"/>
<dbReference type="InterPro" id="IPR052918">
    <property type="entry name" value="Motility_Chemotaxis_Reg"/>
</dbReference>
<dbReference type="InterPro" id="IPR010620">
    <property type="entry name" value="SBBP_repeat"/>
</dbReference>
<dbReference type="InterPro" id="IPR032109">
    <property type="entry name" value="Big_3_5"/>
</dbReference>
<organism evidence="5 6">
    <name type="scientific">Acidisarcina polymorpha</name>
    <dbReference type="NCBI Taxonomy" id="2211140"/>
    <lineage>
        <taxon>Bacteria</taxon>
        <taxon>Pseudomonadati</taxon>
        <taxon>Acidobacteriota</taxon>
        <taxon>Terriglobia</taxon>
        <taxon>Terriglobales</taxon>
        <taxon>Acidobacteriaceae</taxon>
        <taxon>Acidisarcina</taxon>
    </lineage>
</organism>
<evidence type="ECO:0000313" key="6">
    <source>
        <dbReference type="Proteomes" id="UP000253606"/>
    </source>
</evidence>
<dbReference type="Pfam" id="PF13290">
    <property type="entry name" value="CHB_HEX_C_1"/>
    <property type="match status" value="1"/>
</dbReference>
<feature type="chain" id="PRO_5016376704" evidence="1">
    <location>
        <begin position="22"/>
        <end position="1056"/>
    </location>
</feature>
<dbReference type="Pfam" id="PF06739">
    <property type="entry name" value="SBBP"/>
    <property type="match status" value="3"/>
</dbReference>
<feature type="signal peptide" evidence="1">
    <location>
        <begin position="1"/>
        <end position="21"/>
    </location>
</feature>
<evidence type="ECO:0000313" key="5">
    <source>
        <dbReference type="EMBL" id="AXC13141.1"/>
    </source>
</evidence>
<dbReference type="Pfam" id="PF16640">
    <property type="entry name" value="Big_3_5"/>
    <property type="match status" value="2"/>
</dbReference>
<dbReference type="SUPFAM" id="SSF63829">
    <property type="entry name" value="Calcium-dependent phosphotriesterase"/>
    <property type="match status" value="1"/>
</dbReference>
<name>A0A2Z5G214_9BACT</name>
<dbReference type="AlphaFoldDB" id="A0A2Z5G214"/>
<dbReference type="Pfam" id="PF25778">
    <property type="entry name" value="DUF7948"/>
    <property type="match status" value="1"/>
</dbReference>
<dbReference type="PANTHER" id="PTHR35580:SF1">
    <property type="entry name" value="PHYTASE-LIKE DOMAIN-CONTAINING PROTEIN"/>
    <property type="match status" value="1"/>
</dbReference>
<feature type="domain" description="Bacterial Ig-like" evidence="3">
    <location>
        <begin position="790"/>
        <end position="875"/>
    </location>
</feature>
<feature type="domain" description="DUF7948" evidence="4">
    <location>
        <begin position="57"/>
        <end position="271"/>
    </location>
</feature>
<feature type="domain" description="GH29D-like beta-sandwich" evidence="2">
    <location>
        <begin position="889"/>
        <end position="953"/>
    </location>
</feature>